<feature type="compositionally biased region" description="Basic residues" evidence="1">
    <location>
        <begin position="19"/>
        <end position="40"/>
    </location>
</feature>
<feature type="region of interest" description="Disordered" evidence="1">
    <location>
        <begin position="104"/>
        <end position="146"/>
    </location>
</feature>
<evidence type="ECO:0000313" key="3">
    <source>
        <dbReference type="Proteomes" id="UP000823388"/>
    </source>
</evidence>
<protein>
    <submittedName>
        <fullName evidence="2">Uncharacterized protein</fullName>
    </submittedName>
</protein>
<gene>
    <name evidence="2" type="ORF">PVAP13_5NG036724</name>
</gene>
<sequence length="182" mass="20082">MPHHPPQRRTFPAMSISSRRARRRFHRHQQHLGLGHRRGCRPVDGTTPAATSVPSSGALLPSGSSTRRDPPPVPDAGKSGFCSRSCTILPTPRRRIHRHELRLGLGRRRGRRPVDGTTPAASTAPSSGSWRSSPKRGLSWRRPPRRPRPSVTLIALPCLGATVLNWITSSQLRLLSLASNLY</sequence>
<name>A0A8T0RNJ9_PANVG</name>
<dbReference type="Proteomes" id="UP000823388">
    <property type="component" value="Chromosome 5N"/>
</dbReference>
<feature type="region of interest" description="Disordered" evidence="1">
    <location>
        <begin position="1"/>
        <end position="84"/>
    </location>
</feature>
<evidence type="ECO:0000313" key="2">
    <source>
        <dbReference type="EMBL" id="KAG2586193.1"/>
    </source>
</evidence>
<evidence type="ECO:0000256" key="1">
    <source>
        <dbReference type="SAM" id="MobiDB-lite"/>
    </source>
</evidence>
<reference evidence="2" key="1">
    <citation type="submission" date="2020-05" db="EMBL/GenBank/DDBJ databases">
        <title>WGS assembly of Panicum virgatum.</title>
        <authorList>
            <person name="Lovell J.T."/>
            <person name="Jenkins J."/>
            <person name="Shu S."/>
            <person name="Juenger T.E."/>
            <person name="Schmutz J."/>
        </authorList>
    </citation>
    <scope>NUCLEOTIDE SEQUENCE</scope>
    <source>
        <strain evidence="2">AP13</strain>
    </source>
</reference>
<proteinExistence type="predicted"/>
<keyword evidence="3" id="KW-1185">Reference proteome</keyword>
<comment type="caution">
    <text evidence="2">The sequence shown here is derived from an EMBL/GenBank/DDBJ whole genome shotgun (WGS) entry which is preliminary data.</text>
</comment>
<accession>A0A8T0RNJ9</accession>
<feature type="compositionally biased region" description="Low complexity" evidence="1">
    <location>
        <begin position="52"/>
        <end position="65"/>
    </location>
</feature>
<organism evidence="2 3">
    <name type="scientific">Panicum virgatum</name>
    <name type="common">Blackwell switchgrass</name>
    <dbReference type="NCBI Taxonomy" id="38727"/>
    <lineage>
        <taxon>Eukaryota</taxon>
        <taxon>Viridiplantae</taxon>
        <taxon>Streptophyta</taxon>
        <taxon>Embryophyta</taxon>
        <taxon>Tracheophyta</taxon>
        <taxon>Spermatophyta</taxon>
        <taxon>Magnoliopsida</taxon>
        <taxon>Liliopsida</taxon>
        <taxon>Poales</taxon>
        <taxon>Poaceae</taxon>
        <taxon>PACMAD clade</taxon>
        <taxon>Panicoideae</taxon>
        <taxon>Panicodae</taxon>
        <taxon>Paniceae</taxon>
        <taxon>Panicinae</taxon>
        <taxon>Panicum</taxon>
        <taxon>Panicum sect. Hiantes</taxon>
    </lineage>
</organism>
<dbReference type="EMBL" id="CM029046">
    <property type="protein sequence ID" value="KAG2586193.1"/>
    <property type="molecule type" value="Genomic_DNA"/>
</dbReference>
<dbReference type="EMBL" id="CM029046">
    <property type="protein sequence ID" value="KAG2586189.1"/>
    <property type="molecule type" value="Genomic_DNA"/>
</dbReference>
<dbReference type="AlphaFoldDB" id="A0A8T0RNJ9"/>
<dbReference type="EMBL" id="CM029046">
    <property type="protein sequence ID" value="KAG2586191.1"/>
    <property type="molecule type" value="Genomic_DNA"/>
</dbReference>
<feature type="compositionally biased region" description="Low complexity" evidence="1">
    <location>
        <begin position="116"/>
        <end position="129"/>
    </location>
</feature>